<comment type="caution">
    <text evidence="5">The sequence shown here is derived from an EMBL/GenBank/DDBJ whole genome shotgun (WGS) entry which is preliminary data.</text>
</comment>
<sequence>MITRRNFLVRNSLLSAALAVPGVLMSFAKPEENADHTFDVIIVGGSYAGLAAAMALGRSLRKVLIIDSGLPCNRQTPHSHNFLTQDGVPPKEIAAKGREQVQHYDTVSFYESVAVQAKKKGEIFELTTQSGRVFSARKLLFATGLKDLMPPIPGFAECWGISILHCPYCHGYEVKGLATGIWANGDMAVHYAPLVANLTKQVFIFTDGAATFSEDQAQLIRKNNIHIVEQQVKALIHDNGQLSGIHLQDGAVYPIRALYARPAFEQHCKIPLEMGCALTEQGLLKLDNFQQTTIPGVYACGDNSAMRAVATAVATGTGAGAAINLALSTADFNLKK</sequence>
<dbReference type="RefSeq" id="WP_264732760.1">
    <property type="nucleotide sequence ID" value="NZ_JAPDNR010000001.1"/>
</dbReference>
<dbReference type="PRINTS" id="PR00469">
    <property type="entry name" value="PNDRDTASEII"/>
</dbReference>
<evidence type="ECO:0000313" key="5">
    <source>
        <dbReference type="EMBL" id="MCW3485943.1"/>
    </source>
</evidence>
<reference evidence="5 6" key="1">
    <citation type="submission" date="2022-10" db="EMBL/GenBank/DDBJ databases">
        <title>Chitinophaga nivalis PC15 sp. nov., isolated from Pyeongchang county, South Korea.</title>
        <authorList>
            <person name="Trinh H.N."/>
        </authorList>
    </citation>
    <scope>NUCLEOTIDE SEQUENCE [LARGE SCALE GENOMIC DNA]</scope>
    <source>
        <strain evidence="5 6">PC14</strain>
    </source>
</reference>
<evidence type="ECO:0000313" key="6">
    <source>
        <dbReference type="Proteomes" id="UP001207742"/>
    </source>
</evidence>
<dbReference type="Gene3D" id="3.50.50.60">
    <property type="entry name" value="FAD/NAD(P)-binding domain"/>
    <property type="match status" value="2"/>
</dbReference>
<dbReference type="PANTHER" id="PTHR48105">
    <property type="entry name" value="THIOREDOXIN REDUCTASE 1-RELATED-RELATED"/>
    <property type="match status" value="1"/>
</dbReference>
<feature type="domain" description="FAD/NAD(P)-binding" evidence="4">
    <location>
        <begin position="38"/>
        <end position="316"/>
    </location>
</feature>
<dbReference type="Pfam" id="PF07992">
    <property type="entry name" value="Pyr_redox_2"/>
    <property type="match status" value="1"/>
</dbReference>
<keyword evidence="1" id="KW-0285">Flavoprotein</keyword>
<dbReference type="InterPro" id="IPR050097">
    <property type="entry name" value="Ferredoxin-NADP_redctase_2"/>
</dbReference>
<keyword evidence="6" id="KW-1185">Reference proteome</keyword>
<dbReference type="InterPro" id="IPR023753">
    <property type="entry name" value="FAD/NAD-binding_dom"/>
</dbReference>
<dbReference type="PRINTS" id="PR00368">
    <property type="entry name" value="FADPNR"/>
</dbReference>
<feature type="transmembrane region" description="Helical" evidence="3">
    <location>
        <begin position="38"/>
        <end position="56"/>
    </location>
</feature>
<accession>A0ABT3IPP6</accession>
<gene>
    <name evidence="5" type="ORF">OL497_18715</name>
</gene>
<proteinExistence type="predicted"/>
<dbReference type="EMBL" id="JAPDNS010000002">
    <property type="protein sequence ID" value="MCW3485943.1"/>
    <property type="molecule type" value="Genomic_DNA"/>
</dbReference>
<dbReference type="SUPFAM" id="SSF51905">
    <property type="entry name" value="FAD/NAD(P)-binding domain"/>
    <property type="match status" value="1"/>
</dbReference>
<protein>
    <submittedName>
        <fullName evidence="5">NAD(P)/FAD-dependent oxidoreductase</fullName>
    </submittedName>
</protein>
<evidence type="ECO:0000256" key="2">
    <source>
        <dbReference type="ARBA" id="ARBA00023002"/>
    </source>
</evidence>
<dbReference type="InterPro" id="IPR036188">
    <property type="entry name" value="FAD/NAD-bd_sf"/>
</dbReference>
<evidence type="ECO:0000256" key="3">
    <source>
        <dbReference type="SAM" id="Phobius"/>
    </source>
</evidence>
<evidence type="ECO:0000259" key="4">
    <source>
        <dbReference type="Pfam" id="PF07992"/>
    </source>
</evidence>
<organism evidence="5 6">
    <name type="scientific">Chitinophaga nivalis</name>
    <dbReference type="NCBI Taxonomy" id="2991709"/>
    <lineage>
        <taxon>Bacteria</taxon>
        <taxon>Pseudomonadati</taxon>
        <taxon>Bacteroidota</taxon>
        <taxon>Chitinophagia</taxon>
        <taxon>Chitinophagales</taxon>
        <taxon>Chitinophagaceae</taxon>
        <taxon>Chitinophaga</taxon>
    </lineage>
</organism>
<name>A0ABT3IPP6_9BACT</name>
<keyword evidence="2" id="KW-0560">Oxidoreductase</keyword>
<keyword evidence="3" id="KW-0812">Transmembrane</keyword>
<dbReference type="Proteomes" id="UP001207742">
    <property type="component" value="Unassembled WGS sequence"/>
</dbReference>
<evidence type="ECO:0000256" key="1">
    <source>
        <dbReference type="ARBA" id="ARBA00022630"/>
    </source>
</evidence>
<keyword evidence="3" id="KW-0472">Membrane</keyword>
<keyword evidence="3" id="KW-1133">Transmembrane helix</keyword>